<dbReference type="Pfam" id="PF02254">
    <property type="entry name" value="TrkA_N"/>
    <property type="match status" value="1"/>
</dbReference>
<reference evidence="12" key="1">
    <citation type="submission" date="2018-06" db="EMBL/GenBank/DDBJ databases">
        <authorList>
            <person name="Zhirakovskaya E."/>
        </authorList>
    </citation>
    <scope>NUCLEOTIDE SEQUENCE</scope>
</reference>
<dbReference type="Gene3D" id="3.40.50.720">
    <property type="entry name" value="NAD(P)-binding Rossmann-like Domain"/>
    <property type="match status" value="1"/>
</dbReference>
<keyword evidence="4" id="KW-1003">Cell membrane</keyword>
<proteinExistence type="predicted"/>
<feature type="transmembrane region" description="Helical" evidence="9">
    <location>
        <begin position="158"/>
        <end position="178"/>
    </location>
</feature>
<comment type="subcellular location">
    <subcellularLocation>
        <location evidence="1">Cell membrane</location>
        <topology evidence="1">Multi-pass membrane protein</topology>
    </subcellularLocation>
</comment>
<evidence type="ECO:0000256" key="8">
    <source>
        <dbReference type="ARBA" id="ARBA00023136"/>
    </source>
</evidence>
<dbReference type="Gene3D" id="1.20.1530.20">
    <property type="match status" value="1"/>
</dbReference>
<feature type="transmembrane region" description="Helical" evidence="9">
    <location>
        <begin position="31"/>
        <end position="49"/>
    </location>
</feature>
<dbReference type="SUPFAM" id="SSF51735">
    <property type="entry name" value="NAD(P)-binding Rossmann-fold domains"/>
    <property type="match status" value="1"/>
</dbReference>
<feature type="domain" description="RCK N-terminal" evidence="11">
    <location>
        <begin position="411"/>
        <end position="500"/>
    </location>
</feature>
<dbReference type="InterPro" id="IPR003148">
    <property type="entry name" value="RCK_N"/>
</dbReference>
<evidence type="ECO:0000256" key="3">
    <source>
        <dbReference type="ARBA" id="ARBA00022449"/>
    </source>
</evidence>
<dbReference type="PANTHER" id="PTHR32507:SF0">
    <property type="entry name" value="NA(+)_H(+) ANTIPORTER 2-RELATED"/>
    <property type="match status" value="1"/>
</dbReference>
<feature type="transmembrane region" description="Helical" evidence="9">
    <location>
        <begin position="100"/>
        <end position="120"/>
    </location>
</feature>
<protein>
    <submittedName>
        <fullName evidence="12">Sodium/hydrogen exchanger family protein</fullName>
    </submittedName>
</protein>
<keyword evidence="6 9" id="KW-1133">Transmembrane helix</keyword>
<feature type="transmembrane region" description="Helical" evidence="9">
    <location>
        <begin position="374"/>
        <end position="392"/>
    </location>
</feature>
<evidence type="ECO:0000256" key="4">
    <source>
        <dbReference type="ARBA" id="ARBA00022475"/>
    </source>
</evidence>
<evidence type="ECO:0000256" key="2">
    <source>
        <dbReference type="ARBA" id="ARBA00022448"/>
    </source>
</evidence>
<dbReference type="AlphaFoldDB" id="A0A3B1DSN5"/>
<keyword evidence="3" id="KW-0050">Antiport</keyword>
<feature type="transmembrane region" description="Helical" evidence="9">
    <location>
        <begin position="198"/>
        <end position="219"/>
    </location>
</feature>
<dbReference type="EMBL" id="UOGK01000206">
    <property type="protein sequence ID" value="VAX39174.1"/>
    <property type="molecule type" value="Genomic_DNA"/>
</dbReference>
<keyword evidence="2" id="KW-0813">Transport</keyword>
<gene>
    <name evidence="12" type="ORF">MNBD_PLANCTO03-610</name>
</gene>
<dbReference type="GO" id="GO:0005886">
    <property type="term" value="C:plasma membrane"/>
    <property type="evidence" value="ECO:0007669"/>
    <property type="project" value="UniProtKB-SubCell"/>
</dbReference>
<name>A0A3B1DSN5_9ZZZZ</name>
<dbReference type="GO" id="GO:0006813">
    <property type="term" value="P:potassium ion transport"/>
    <property type="evidence" value="ECO:0007669"/>
    <property type="project" value="InterPro"/>
</dbReference>
<feature type="domain" description="Cation/H+ exchanger transmembrane" evidence="10">
    <location>
        <begin position="18"/>
        <end position="398"/>
    </location>
</feature>
<feature type="transmembrane region" description="Helical" evidence="9">
    <location>
        <begin position="281"/>
        <end position="299"/>
    </location>
</feature>
<evidence type="ECO:0000259" key="11">
    <source>
        <dbReference type="Pfam" id="PF02254"/>
    </source>
</evidence>
<evidence type="ECO:0000256" key="1">
    <source>
        <dbReference type="ARBA" id="ARBA00004651"/>
    </source>
</evidence>
<keyword evidence="5 9" id="KW-0812">Transmembrane</keyword>
<feature type="transmembrane region" description="Helical" evidence="9">
    <location>
        <begin position="61"/>
        <end position="79"/>
    </location>
</feature>
<feature type="transmembrane region" description="Helical" evidence="9">
    <location>
        <begin position="305"/>
        <end position="328"/>
    </location>
</feature>
<dbReference type="GO" id="GO:1902600">
    <property type="term" value="P:proton transmembrane transport"/>
    <property type="evidence" value="ECO:0007669"/>
    <property type="project" value="InterPro"/>
</dbReference>
<feature type="transmembrane region" description="Helical" evidence="9">
    <location>
        <begin position="126"/>
        <end position="146"/>
    </location>
</feature>
<evidence type="ECO:0000256" key="6">
    <source>
        <dbReference type="ARBA" id="ARBA00022989"/>
    </source>
</evidence>
<organism evidence="12">
    <name type="scientific">hydrothermal vent metagenome</name>
    <dbReference type="NCBI Taxonomy" id="652676"/>
    <lineage>
        <taxon>unclassified sequences</taxon>
        <taxon>metagenomes</taxon>
        <taxon>ecological metagenomes</taxon>
    </lineage>
</organism>
<sequence length="609" mass="65069">MLHEPIVSLAIIVVLGVGAQWLAWRVRIPSILLLLLAGMAVGPLTAFLFPDNKPILNPDNLLGDLLLPLVSISVGLILYEGGLTLNLREIREVRSVIRSLVTLGALVTWVLAGLAAHFLLGMEWQLAALLGAILVVTGPTVIGPLLSHIRPQGKVGPVLRWEGIVIDPIGALLAVLIYEALLVGGVQDAAGATAQALLMTILIGGGLGTAAALLLAWLLRHYLIPDSLQNPVSVLLVVLVFVLSGELQHESGLLAATVMGIVLANQRGADVHHILEFKENLRVLLISALFVVLGARISVADFAYFNWQSLLFVVFLIAIVRPASVWLATIGSGLPRRERIFLACVAPRGIVAAAVASVFAISLEEAGIEQAGMLVPYTFAVILGTVAFYGLAAGPIARKLGLATTNPQGFLFIGASGWARDIAAALHKRGFKVLLADTNYEHIRAARLAGLDAVYGNVLLEETIEMLELAGIGRVLALTPNDEVNALVSQRFLRLFDRAQVYRLPSAGEARADKGAPSDMPGRKLFASNTTYATIASRLGSGWVVKITTLSEEFNYDDFQTLYGPRAILLFTIAEDDTISVITDEKPADPQPGQSIVAIVNPDELLMMT</sequence>
<keyword evidence="8 9" id="KW-0472">Membrane</keyword>
<dbReference type="GO" id="GO:0015297">
    <property type="term" value="F:antiporter activity"/>
    <property type="evidence" value="ECO:0007669"/>
    <property type="project" value="UniProtKB-KW"/>
</dbReference>
<evidence type="ECO:0000256" key="5">
    <source>
        <dbReference type="ARBA" id="ARBA00022692"/>
    </source>
</evidence>
<feature type="transmembrane region" description="Helical" evidence="9">
    <location>
        <begin position="6"/>
        <end position="24"/>
    </location>
</feature>
<dbReference type="InterPro" id="IPR036291">
    <property type="entry name" value="NAD(P)-bd_dom_sf"/>
</dbReference>
<dbReference type="InterPro" id="IPR006153">
    <property type="entry name" value="Cation/H_exchanger_TM"/>
</dbReference>
<dbReference type="PANTHER" id="PTHR32507">
    <property type="entry name" value="NA(+)/H(+) ANTIPORTER 1"/>
    <property type="match status" value="1"/>
</dbReference>
<feature type="transmembrane region" description="Helical" evidence="9">
    <location>
        <begin position="340"/>
        <end position="362"/>
    </location>
</feature>
<evidence type="ECO:0000259" key="10">
    <source>
        <dbReference type="Pfam" id="PF00999"/>
    </source>
</evidence>
<keyword evidence="7" id="KW-0406">Ion transport</keyword>
<dbReference type="InterPro" id="IPR038770">
    <property type="entry name" value="Na+/solute_symporter_sf"/>
</dbReference>
<evidence type="ECO:0000313" key="12">
    <source>
        <dbReference type="EMBL" id="VAX39174.1"/>
    </source>
</evidence>
<accession>A0A3B1DSN5</accession>
<evidence type="ECO:0000256" key="9">
    <source>
        <dbReference type="SAM" id="Phobius"/>
    </source>
</evidence>
<evidence type="ECO:0000256" key="7">
    <source>
        <dbReference type="ARBA" id="ARBA00023065"/>
    </source>
</evidence>
<dbReference type="Pfam" id="PF00999">
    <property type="entry name" value="Na_H_Exchanger"/>
    <property type="match status" value="1"/>
</dbReference>